<dbReference type="InParanoid" id="A0A0C3PNY3"/>
<sequence>MYDLPTMLPTMQRRQRKKKRKRKHSTADKSNENERGKESSCKSHIQKDREESPLLLKGRVHME</sequence>
<gene>
    <name evidence="2" type="ORF">M404DRAFT_914919</name>
</gene>
<feature type="region of interest" description="Disordered" evidence="1">
    <location>
        <begin position="1"/>
        <end position="63"/>
    </location>
</feature>
<evidence type="ECO:0000256" key="1">
    <source>
        <dbReference type="SAM" id="MobiDB-lite"/>
    </source>
</evidence>
<dbReference type="Proteomes" id="UP000054217">
    <property type="component" value="Unassembled WGS sequence"/>
</dbReference>
<feature type="compositionally biased region" description="Basic residues" evidence="1">
    <location>
        <begin position="13"/>
        <end position="24"/>
    </location>
</feature>
<dbReference type="AlphaFoldDB" id="A0A0C3PNY3"/>
<reference evidence="2 3" key="1">
    <citation type="submission" date="2014-04" db="EMBL/GenBank/DDBJ databases">
        <authorList>
            <consortium name="DOE Joint Genome Institute"/>
            <person name="Kuo A."/>
            <person name="Kohler A."/>
            <person name="Costa M.D."/>
            <person name="Nagy L.G."/>
            <person name="Floudas D."/>
            <person name="Copeland A."/>
            <person name="Barry K.W."/>
            <person name="Cichocki N."/>
            <person name="Veneault-Fourrey C."/>
            <person name="LaButti K."/>
            <person name="Lindquist E.A."/>
            <person name="Lipzen A."/>
            <person name="Lundell T."/>
            <person name="Morin E."/>
            <person name="Murat C."/>
            <person name="Sun H."/>
            <person name="Tunlid A."/>
            <person name="Henrissat B."/>
            <person name="Grigoriev I.V."/>
            <person name="Hibbett D.S."/>
            <person name="Martin F."/>
            <person name="Nordberg H.P."/>
            <person name="Cantor M.N."/>
            <person name="Hua S.X."/>
        </authorList>
    </citation>
    <scope>NUCLEOTIDE SEQUENCE [LARGE SCALE GENOMIC DNA]</scope>
    <source>
        <strain evidence="2 3">Marx 270</strain>
    </source>
</reference>
<evidence type="ECO:0000313" key="2">
    <source>
        <dbReference type="EMBL" id="KIO10591.1"/>
    </source>
</evidence>
<evidence type="ECO:0000313" key="3">
    <source>
        <dbReference type="Proteomes" id="UP000054217"/>
    </source>
</evidence>
<organism evidence="2 3">
    <name type="scientific">Pisolithus tinctorius Marx 270</name>
    <dbReference type="NCBI Taxonomy" id="870435"/>
    <lineage>
        <taxon>Eukaryota</taxon>
        <taxon>Fungi</taxon>
        <taxon>Dikarya</taxon>
        <taxon>Basidiomycota</taxon>
        <taxon>Agaricomycotina</taxon>
        <taxon>Agaricomycetes</taxon>
        <taxon>Agaricomycetidae</taxon>
        <taxon>Boletales</taxon>
        <taxon>Sclerodermatineae</taxon>
        <taxon>Pisolithaceae</taxon>
        <taxon>Pisolithus</taxon>
    </lineage>
</organism>
<protein>
    <submittedName>
        <fullName evidence="2">Uncharacterized protein</fullName>
    </submittedName>
</protein>
<feature type="compositionally biased region" description="Basic and acidic residues" evidence="1">
    <location>
        <begin position="25"/>
        <end position="52"/>
    </location>
</feature>
<dbReference type="HOGENOM" id="CLU_2886797_0_0_1"/>
<name>A0A0C3PNY3_PISTI</name>
<proteinExistence type="predicted"/>
<accession>A0A0C3PNY3</accession>
<reference evidence="3" key="2">
    <citation type="submission" date="2015-01" db="EMBL/GenBank/DDBJ databases">
        <title>Evolutionary Origins and Diversification of the Mycorrhizal Mutualists.</title>
        <authorList>
            <consortium name="DOE Joint Genome Institute"/>
            <consortium name="Mycorrhizal Genomics Consortium"/>
            <person name="Kohler A."/>
            <person name="Kuo A."/>
            <person name="Nagy L.G."/>
            <person name="Floudas D."/>
            <person name="Copeland A."/>
            <person name="Barry K.W."/>
            <person name="Cichocki N."/>
            <person name="Veneault-Fourrey C."/>
            <person name="LaButti K."/>
            <person name="Lindquist E.A."/>
            <person name="Lipzen A."/>
            <person name="Lundell T."/>
            <person name="Morin E."/>
            <person name="Murat C."/>
            <person name="Riley R."/>
            <person name="Ohm R."/>
            <person name="Sun H."/>
            <person name="Tunlid A."/>
            <person name="Henrissat B."/>
            <person name="Grigoriev I.V."/>
            <person name="Hibbett D.S."/>
            <person name="Martin F."/>
        </authorList>
    </citation>
    <scope>NUCLEOTIDE SEQUENCE [LARGE SCALE GENOMIC DNA]</scope>
    <source>
        <strain evidence="3">Marx 270</strain>
    </source>
</reference>
<dbReference type="EMBL" id="KN831952">
    <property type="protein sequence ID" value="KIO10591.1"/>
    <property type="molecule type" value="Genomic_DNA"/>
</dbReference>
<keyword evidence="3" id="KW-1185">Reference proteome</keyword>